<name>A0A917HN60_9BACT</name>
<evidence type="ECO:0000313" key="2">
    <source>
        <dbReference type="EMBL" id="GGG84707.1"/>
    </source>
</evidence>
<dbReference type="Proteomes" id="UP000647241">
    <property type="component" value="Unassembled WGS sequence"/>
</dbReference>
<sequence>MASTFAEEKTGATDGMEGSITHPNAPLATSIPVPAWNVFVCTAILITAEVIKLPSGTSTEIFENGIEAAELISG</sequence>
<proteinExistence type="predicted"/>
<evidence type="ECO:0000313" key="3">
    <source>
        <dbReference type="Proteomes" id="UP000647241"/>
    </source>
</evidence>
<evidence type="ECO:0000256" key="1">
    <source>
        <dbReference type="SAM" id="MobiDB-lite"/>
    </source>
</evidence>
<keyword evidence="3" id="KW-1185">Reference proteome</keyword>
<feature type="compositionally biased region" description="Basic and acidic residues" evidence="1">
    <location>
        <begin position="1"/>
        <end position="11"/>
    </location>
</feature>
<feature type="region of interest" description="Disordered" evidence="1">
    <location>
        <begin position="1"/>
        <end position="24"/>
    </location>
</feature>
<comment type="caution">
    <text evidence="2">The sequence shown here is derived from an EMBL/GenBank/DDBJ whole genome shotgun (WGS) entry which is preliminary data.</text>
</comment>
<accession>A0A917HN60</accession>
<gene>
    <name evidence="2" type="ORF">GCM10011585_30610</name>
</gene>
<reference evidence="2" key="1">
    <citation type="journal article" date="2014" name="Int. J. Syst. Evol. Microbiol.">
        <title>Complete genome sequence of Corynebacterium casei LMG S-19264T (=DSM 44701T), isolated from a smear-ripened cheese.</title>
        <authorList>
            <consortium name="US DOE Joint Genome Institute (JGI-PGF)"/>
            <person name="Walter F."/>
            <person name="Albersmeier A."/>
            <person name="Kalinowski J."/>
            <person name="Ruckert C."/>
        </authorList>
    </citation>
    <scope>NUCLEOTIDE SEQUENCE</scope>
    <source>
        <strain evidence="2">CGMCC 1.12997</strain>
    </source>
</reference>
<dbReference type="EMBL" id="BMGT01000003">
    <property type="protein sequence ID" value="GGG84707.1"/>
    <property type="molecule type" value="Genomic_DNA"/>
</dbReference>
<protein>
    <submittedName>
        <fullName evidence="2">Uncharacterized protein</fullName>
    </submittedName>
</protein>
<dbReference type="AlphaFoldDB" id="A0A917HN60"/>
<organism evidence="2 3">
    <name type="scientific">Edaphobacter dinghuensis</name>
    <dbReference type="NCBI Taxonomy" id="1560005"/>
    <lineage>
        <taxon>Bacteria</taxon>
        <taxon>Pseudomonadati</taxon>
        <taxon>Acidobacteriota</taxon>
        <taxon>Terriglobia</taxon>
        <taxon>Terriglobales</taxon>
        <taxon>Acidobacteriaceae</taxon>
        <taxon>Edaphobacter</taxon>
    </lineage>
</organism>
<reference evidence="2" key="2">
    <citation type="submission" date="2020-09" db="EMBL/GenBank/DDBJ databases">
        <authorList>
            <person name="Sun Q."/>
            <person name="Zhou Y."/>
        </authorList>
    </citation>
    <scope>NUCLEOTIDE SEQUENCE</scope>
    <source>
        <strain evidence="2">CGMCC 1.12997</strain>
    </source>
</reference>